<feature type="domain" description="DUF6017" evidence="1">
    <location>
        <begin position="303"/>
        <end position="403"/>
    </location>
</feature>
<evidence type="ECO:0000259" key="1">
    <source>
        <dbReference type="Pfam" id="PF19481"/>
    </source>
</evidence>
<protein>
    <recommendedName>
        <fullName evidence="1">DUF6017 domain-containing protein</fullName>
    </recommendedName>
</protein>
<comment type="caution">
    <text evidence="2">The sequence shown here is derived from an EMBL/GenBank/DDBJ whole genome shotgun (WGS) entry which is preliminary data.</text>
</comment>
<dbReference type="Proteomes" id="UP000775500">
    <property type="component" value="Unassembled WGS sequence"/>
</dbReference>
<reference evidence="2 3" key="1">
    <citation type="journal article" date="2021" name="Sci. Rep.">
        <title>The distribution of antibiotic resistance genes in chicken gut microbiota commensals.</title>
        <authorList>
            <person name="Juricova H."/>
            <person name="Matiasovicova J."/>
            <person name="Kubasova T."/>
            <person name="Cejkova D."/>
            <person name="Rychlik I."/>
        </authorList>
    </citation>
    <scope>NUCLEOTIDE SEQUENCE [LARGE SCALE GENOMIC DNA]</scope>
    <source>
        <strain evidence="2 3">An423</strain>
    </source>
</reference>
<organism evidence="2 3">
    <name type="scientific">Faecalicoccus acidiformans</name>
    <dbReference type="NCBI Taxonomy" id="915173"/>
    <lineage>
        <taxon>Bacteria</taxon>
        <taxon>Bacillati</taxon>
        <taxon>Bacillota</taxon>
        <taxon>Erysipelotrichia</taxon>
        <taxon>Erysipelotrichales</taxon>
        <taxon>Erysipelotrichaceae</taxon>
        <taxon>Faecalicoccus</taxon>
    </lineage>
</organism>
<dbReference type="Pfam" id="PF19481">
    <property type="entry name" value="DUF6017"/>
    <property type="match status" value="1"/>
</dbReference>
<proteinExistence type="predicted"/>
<accession>A0ABS2FPQ3</accession>
<gene>
    <name evidence="2" type="ORF">H5982_06130</name>
</gene>
<name>A0ABS2FPQ3_9FIRM</name>
<keyword evidence="3" id="KW-1185">Reference proteome</keyword>
<dbReference type="EMBL" id="JACJLU010000006">
    <property type="protein sequence ID" value="MBM6831684.1"/>
    <property type="molecule type" value="Genomic_DNA"/>
</dbReference>
<dbReference type="RefSeq" id="WP_204685906.1">
    <property type="nucleotide sequence ID" value="NZ_JACJLU010000006.1"/>
</dbReference>
<dbReference type="InterPro" id="IPR046059">
    <property type="entry name" value="DUF6017"/>
</dbReference>
<evidence type="ECO:0000313" key="3">
    <source>
        <dbReference type="Proteomes" id="UP000775500"/>
    </source>
</evidence>
<sequence length="474" mass="55212">MDSPKFIIRNQANINFTTVDNYFIKDKDLSTNAKGLLIQLLALPDKWEFSKNGILSQIKEGKKFLEKYMKELQDKGYMEFDKFRNPTTGRFQYEYRIYAIPYFCEFLPDGNIYNPKTNKIGREDAFTLQDNAVIEKEVSQKQNTEKFYSLVKEMRFSGTLDELKRYLPDKLQLPNRALAKMIRSLSNKFDESGIVWHLEKTRVGLVFSIGIERYEQKDTDSSSHLSSQEKSGVTIPDTLFGGVVPSQGNMNENNSVTMPDSLLGGVVPSQEKSSVTIPDTLSPDLVNGCLYKRMNNKKIDIRQIEKEIKENVRLSDLLVKHIDPNNQEKIKAMVEIIIDVMSMNQDHIRIGNEMYSTEKVKERLLTITDEHIEYILENLQRITHPIKNIRSYLMKSLYTAPLSKNFSDYSKRRNIEDFPSWYSDTKQTEPDEQLINEVKEIQKRLKIEEQETDPKLESEIQHMLQDIEKRGIRV</sequence>
<evidence type="ECO:0000313" key="2">
    <source>
        <dbReference type="EMBL" id="MBM6831684.1"/>
    </source>
</evidence>